<evidence type="ECO:0000313" key="2">
    <source>
        <dbReference type="Proteomes" id="UP001057860"/>
    </source>
</evidence>
<organism evidence="1 2">
    <name type="scientific">Yersinia alsatica</name>
    <dbReference type="NCBI Taxonomy" id="2890317"/>
    <lineage>
        <taxon>Bacteria</taxon>
        <taxon>Pseudomonadati</taxon>
        <taxon>Pseudomonadota</taxon>
        <taxon>Gammaproteobacteria</taxon>
        <taxon>Enterobacterales</taxon>
        <taxon>Yersiniaceae</taxon>
        <taxon>Yersinia</taxon>
    </lineage>
</organism>
<evidence type="ECO:0000313" key="1">
    <source>
        <dbReference type="EMBL" id="UWM45100.1"/>
    </source>
</evidence>
<sequence length="702" mass="80474">MSILEPSVATSEQKDATELNNLNNANGELSVPKNTLDELTSLNVAIPIDEFKEEDQKVFEDENGHITKITRKIYSQGILYGHVDFTFSNDSAGKFYMTSVTADIYSNGKIRDSCSVFYANTNDQGITEIIETSYIYREDYTIINAHYYDKYKHLTKTVVEKEFHSGSSDTDIISYNKDGQITEITNKSNDGDSTRQVDVIRFSYNKNKYITEEVKECRINDFLQKRVETKYAVLDGNTGETYKSSIITTSYGENSTVKIDKEYFDRQGNITVTMSQTSYSNGWKFVKIGFCSYNENNHITKIFEYCYLNDVLNSTVETKYIVLDSNTGKTYKSSVITQHYVSGDTDNVYSIKSECFDRQGNITKTIEKKYINKILNERIETEYIVSDSSFGGSYKSSITTVRYGSEGESNIVSINKEYFDKQSNKIESVDESYYHRGSKYIKNTYYNKNKQITKTIEKYHNNSIFNRKVTTKYSVADNITGEVYKSSIISIDYNRKGVNTIKSEYFDRHKNKTEESEKNYTNNILDDEVIKQYTVLDSNSGEAYKSANFYIKYSVVGRYRVKAEYFNEQGNIINNSDALYVNDILSFISEDYFNDSEILERNVTINTNYDPDGNVIGYKQCESKYNERGKLIDSQNTEYDIYGQEIINIKDKAPIGPGMNSLIEAIGSFSAQESVFSNIDYHGQGNMLNTFVATTNQFDALQ</sequence>
<accession>A0ABY5UQT0</accession>
<gene>
    <name evidence="1" type="ORF">N0H69_21150</name>
</gene>
<evidence type="ECO:0008006" key="3">
    <source>
        <dbReference type="Google" id="ProtNLM"/>
    </source>
</evidence>
<name>A0ABY5UQT0_9GAMM</name>
<dbReference type="RefSeq" id="WP_050152164.1">
    <property type="nucleotide sequence ID" value="NZ_CP104006.1"/>
</dbReference>
<proteinExistence type="predicted"/>
<reference evidence="1" key="1">
    <citation type="submission" date="2022-08" db="EMBL/GenBank/DDBJ databases">
        <authorList>
            <person name="Bogun A."/>
            <person name="Kislichkina A."/>
            <person name="Solomentsev V."/>
            <person name="Skryabin Y."/>
            <person name="Sizova A."/>
            <person name="Platonov M."/>
            <person name="Dentovskaya S."/>
        </authorList>
    </citation>
    <scope>NUCLEOTIDE SEQUENCE</scope>
    <source>
        <strain evidence="1">SCPM-O-B-7604</strain>
    </source>
</reference>
<dbReference type="GeneID" id="75142563"/>
<dbReference type="EMBL" id="CP104006">
    <property type="protein sequence ID" value="UWM45100.1"/>
    <property type="molecule type" value="Genomic_DNA"/>
</dbReference>
<keyword evidence="2" id="KW-1185">Reference proteome</keyword>
<dbReference type="Proteomes" id="UP001057860">
    <property type="component" value="Chromosome"/>
</dbReference>
<protein>
    <recommendedName>
        <fullName evidence="3">Rhs family protein</fullName>
    </recommendedName>
</protein>